<dbReference type="RefSeq" id="WP_184106484.1">
    <property type="nucleotide sequence ID" value="NZ_JACHNX010000019.1"/>
</dbReference>
<dbReference type="EMBL" id="JACHNX010000019">
    <property type="protein sequence ID" value="MBB4611101.1"/>
    <property type="molecule type" value="Genomic_DNA"/>
</dbReference>
<proteinExistence type="predicted"/>
<gene>
    <name evidence="1" type="ORF">GGQ89_003341</name>
    <name evidence="2" type="ORF">JYA60_05480</name>
</gene>
<protein>
    <submittedName>
        <fullName evidence="2">Uncharacterized protein</fullName>
    </submittedName>
</protein>
<keyword evidence="3" id="KW-1185">Reference proteome</keyword>
<evidence type="ECO:0000313" key="2">
    <source>
        <dbReference type="EMBL" id="MBN3557675.1"/>
    </source>
</evidence>
<evidence type="ECO:0000313" key="1">
    <source>
        <dbReference type="EMBL" id="MBB4611101.1"/>
    </source>
</evidence>
<sequence>MRRHHRIVVELSVQILRQAMTDSGERRCDTIPVRLALRCLLPHCPERWPLTTFWESAGQSNEIGRAQGVTAAFNGIVRQLRRTGVWSDLD</sequence>
<name>A0AA40ZWS6_9SPHN</name>
<dbReference type="Proteomes" id="UP000704529">
    <property type="component" value="Unassembled WGS sequence"/>
</dbReference>
<evidence type="ECO:0000313" key="4">
    <source>
        <dbReference type="Proteomes" id="UP000704529"/>
    </source>
</evidence>
<comment type="caution">
    <text evidence="2">The sequence shown here is derived from an EMBL/GenBank/DDBJ whole genome shotgun (WGS) entry which is preliminary data.</text>
</comment>
<reference evidence="1 3" key="1">
    <citation type="submission" date="2020-08" db="EMBL/GenBank/DDBJ databases">
        <title>Genomic Encyclopedia of Type Strains, Phase IV (KMG-IV): sequencing the most valuable type-strain genomes for metagenomic binning, comparative biology and taxonomic classification.</title>
        <authorList>
            <person name="Goeker M."/>
        </authorList>
    </citation>
    <scope>NUCLEOTIDE SEQUENCE [LARGE SCALE GENOMIC DNA]</scope>
    <source>
        <strain evidence="1 3">DSM 14562</strain>
    </source>
</reference>
<dbReference type="Proteomes" id="UP000584663">
    <property type="component" value="Unassembled WGS sequence"/>
</dbReference>
<dbReference type="AlphaFoldDB" id="A0AA40ZWS6"/>
<accession>A0AA40ZWS6</accession>
<evidence type="ECO:0000313" key="3">
    <source>
        <dbReference type="Proteomes" id="UP000584663"/>
    </source>
</evidence>
<organism evidence="2 4">
    <name type="scientific">Sphingomonas yabuuchiae</name>
    <dbReference type="NCBI Taxonomy" id="172044"/>
    <lineage>
        <taxon>Bacteria</taxon>
        <taxon>Pseudomonadati</taxon>
        <taxon>Pseudomonadota</taxon>
        <taxon>Alphaproteobacteria</taxon>
        <taxon>Sphingomonadales</taxon>
        <taxon>Sphingomonadaceae</taxon>
        <taxon>Sphingomonas</taxon>
    </lineage>
</organism>
<dbReference type="EMBL" id="JAFHKU010000119">
    <property type="protein sequence ID" value="MBN3557675.1"/>
    <property type="molecule type" value="Genomic_DNA"/>
</dbReference>
<reference evidence="2" key="2">
    <citation type="submission" date="2021-01" db="EMBL/GenBank/DDBJ databases">
        <title>Genome Sequencing of Type Strains.</title>
        <authorList>
            <person name="Lemaire J.F."/>
            <person name="Inderbitzin P."/>
            <person name="Collins S.B."/>
            <person name="Wespe N."/>
            <person name="Knight-Connoni V."/>
        </authorList>
    </citation>
    <scope>NUCLEOTIDE SEQUENCE</scope>
    <source>
        <strain evidence="2">DSM 14562</strain>
    </source>
</reference>